<accession>A0A4P6F6Q9</accession>
<dbReference type="KEGG" id="xya:ET471_01660"/>
<dbReference type="InterPro" id="IPR018674">
    <property type="entry name" value="DUF2142_membrane"/>
</dbReference>
<evidence type="ECO:0000313" key="3">
    <source>
        <dbReference type="EMBL" id="QAY68907.1"/>
    </source>
</evidence>
<feature type="transmembrane region" description="Helical" evidence="2">
    <location>
        <begin position="32"/>
        <end position="52"/>
    </location>
</feature>
<evidence type="ECO:0000256" key="1">
    <source>
        <dbReference type="SAM" id="MobiDB-lite"/>
    </source>
</evidence>
<keyword evidence="4" id="KW-1185">Reference proteome</keyword>
<evidence type="ECO:0000256" key="2">
    <source>
        <dbReference type="SAM" id="Phobius"/>
    </source>
</evidence>
<name>A0A4P6F6Q9_9MICO</name>
<feature type="region of interest" description="Disordered" evidence="1">
    <location>
        <begin position="1"/>
        <end position="24"/>
    </location>
</feature>
<proteinExistence type="predicted"/>
<dbReference type="AlphaFoldDB" id="A0A4P6F6Q9"/>
<feature type="transmembrane region" description="Helical" evidence="2">
    <location>
        <begin position="349"/>
        <end position="367"/>
    </location>
</feature>
<feature type="transmembrane region" description="Helical" evidence="2">
    <location>
        <begin position="280"/>
        <end position="300"/>
    </location>
</feature>
<keyword evidence="2" id="KW-1133">Transmembrane helix</keyword>
<dbReference type="Proteomes" id="UP000292118">
    <property type="component" value="Chromosome"/>
</dbReference>
<feature type="transmembrane region" description="Helical" evidence="2">
    <location>
        <begin position="235"/>
        <end position="251"/>
    </location>
</feature>
<feature type="transmembrane region" description="Helical" evidence="2">
    <location>
        <begin position="376"/>
        <end position="394"/>
    </location>
</feature>
<sequence>MTFRQYPSTVTAPHTGLRQDIRSPRRPSSKTLVWALLLVVGALLVVIAWATASPPGSSPDEDFHLASIWCPTPLDGSCDTRIAEGELQPGESRTQVLVPQVVLASAICTAFHPENSGACVDDLTNNLYWTGRVDNGLYPGGFYDVMHWFVGPDVQASVTTMRIANGVLAIALFTATALLLPRPSRRLVTYGYLAVSVPMATYLIASINPSGWAFTGVAVAWAGMHGFVTQPHRRRRYALAGLALVGALIGALARADAGAYLGVAAAGIVALHFRSVKEKLWIVALPAAVTFIGLIGFLSASQTDALGGMAGTTGPGDGDLLFSNVLALPQLLIGAQAEALNWVDTPVPAIVWVPGVLLAGALALFGMRSVELPKGLALFGLVSVYVVLPVLLLQRSGMWVGVEVQARYIAPLVPVIMATALWNPSSRGTFRLTVPQTILAYLTLVVGNSVMLHVQIRRFVTGLDVHGLNLSRYVEWWASPISPMFTWLLGSLGFAMLAAALFLVRRPDTAGSAQPEIERPAFAEA</sequence>
<dbReference type="Pfam" id="PF09913">
    <property type="entry name" value="DUF2142"/>
    <property type="match status" value="1"/>
</dbReference>
<feature type="transmembrane region" description="Helical" evidence="2">
    <location>
        <begin position="163"/>
        <end position="180"/>
    </location>
</feature>
<keyword evidence="2" id="KW-0812">Transmembrane</keyword>
<dbReference type="OrthoDB" id="3266966at2"/>
<feature type="transmembrane region" description="Helical" evidence="2">
    <location>
        <begin position="476"/>
        <end position="504"/>
    </location>
</feature>
<feature type="transmembrane region" description="Helical" evidence="2">
    <location>
        <begin position="257"/>
        <end position="273"/>
    </location>
</feature>
<reference evidence="3 4" key="1">
    <citation type="submission" date="2019-01" db="EMBL/GenBank/DDBJ databases">
        <title>Genome sequencing of strain FW10M-9.</title>
        <authorList>
            <person name="Heo J."/>
            <person name="Kim S.-J."/>
            <person name="Kim J.-S."/>
            <person name="Hong S.-B."/>
            <person name="Kwon S.-W."/>
        </authorList>
    </citation>
    <scope>NUCLEOTIDE SEQUENCE [LARGE SCALE GENOMIC DNA]</scope>
    <source>
        <strain evidence="3 4">FW10M-9</strain>
    </source>
</reference>
<feature type="compositionally biased region" description="Polar residues" evidence="1">
    <location>
        <begin position="1"/>
        <end position="12"/>
    </location>
</feature>
<dbReference type="EMBL" id="CP035493">
    <property type="protein sequence ID" value="QAY68907.1"/>
    <property type="molecule type" value="Genomic_DNA"/>
</dbReference>
<keyword evidence="2" id="KW-0472">Membrane</keyword>
<evidence type="ECO:0000313" key="4">
    <source>
        <dbReference type="Proteomes" id="UP000292118"/>
    </source>
</evidence>
<feature type="transmembrane region" description="Helical" evidence="2">
    <location>
        <begin position="406"/>
        <end position="425"/>
    </location>
</feature>
<protein>
    <submittedName>
        <fullName evidence="3">DUF2142 domain-containing protein</fullName>
    </submittedName>
</protein>
<feature type="transmembrane region" description="Helical" evidence="2">
    <location>
        <begin position="187"/>
        <end position="205"/>
    </location>
</feature>
<feature type="transmembrane region" description="Helical" evidence="2">
    <location>
        <begin position="211"/>
        <end position="228"/>
    </location>
</feature>
<feature type="transmembrane region" description="Helical" evidence="2">
    <location>
        <begin position="437"/>
        <end position="456"/>
    </location>
</feature>
<gene>
    <name evidence="3" type="ORF">ET471_01660</name>
</gene>
<organism evidence="3 4">
    <name type="scientific">Xylanimonas protaetiae</name>
    <dbReference type="NCBI Taxonomy" id="2509457"/>
    <lineage>
        <taxon>Bacteria</taxon>
        <taxon>Bacillati</taxon>
        <taxon>Actinomycetota</taxon>
        <taxon>Actinomycetes</taxon>
        <taxon>Micrococcales</taxon>
        <taxon>Promicromonosporaceae</taxon>
        <taxon>Xylanimonas</taxon>
    </lineage>
</organism>